<accession>A0A7K1FFV0</accession>
<dbReference type="InterPro" id="IPR027383">
    <property type="entry name" value="Znf_put"/>
</dbReference>
<evidence type="ECO:0000313" key="2">
    <source>
        <dbReference type="EMBL" id="MTD12991.1"/>
    </source>
</evidence>
<evidence type="ECO:0000259" key="1">
    <source>
        <dbReference type="Pfam" id="PF13490"/>
    </source>
</evidence>
<reference evidence="2 3" key="1">
    <citation type="submission" date="2019-11" db="EMBL/GenBank/DDBJ databases">
        <authorList>
            <person name="Jiang L.-Q."/>
        </authorList>
    </citation>
    <scope>NUCLEOTIDE SEQUENCE [LARGE SCALE GENOMIC DNA]</scope>
    <source>
        <strain evidence="2 3">YIM 132087</strain>
    </source>
</reference>
<proteinExistence type="predicted"/>
<sequence length="118" mass="12699">METGGGVTGPCGAPGEKGDCSDVLNDVWMFLDDEMDVARRSAVQHHLDDCSPCLEEAGLTQKLKSLLHNKCGGDRAPEELRSRLVTKLSALQVTADARGADITWTEVTQVTTVRTDQA</sequence>
<dbReference type="Pfam" id="PF13490">
    <property type="entry name" value="zf-HC2"/>
    <property type="match status" value="1"/>
</dbReference>
<dbReference type="EMBL" id="WLYK01000001">
    <property type="protein sequence ID" value="MTD12991.1"/>
    <property type="molecule type" value="Genomic_DNA"/>
</dbReference>
<feature type="domain" description="Putative zinc-finger" evidence="1">
    <location>
        <begin position="20"/>
        <end position="53"/>
    </location>
</feature>
<evidence type="ECO:0000313" key="3">
    <source>
        <dbReference type="Proteomes" id="UP000460221"/>
    </source>
</evidence>
<keyword evidence="3" id="KW-1185">Reference proteome</keyword>
<comment type="caution">
    <text evidence="2">The sequence shown here is derived from an EMBL/GenBank/DDBJ whole genome shotgun (WGS) entry which is preliminary data.</text>
</comment>
<organism evidence="2 3">
    <name type="scientific">Nakamurella alba</name>
    <dbReference type="NCBI Taxonomy" id="2665158"/>
    <lineage>
        <taxon>Bacteria</taxon>
        <taxon>Bacillati</taxon>
        <taxon>Actinomycetota</taxon>
        <taxon>Actinomycetes</taxon>
        <taxon>Nakamurellales</taxon>
        <taxon>Nakamurellaceae</taxon>
        <taxon>Nakamurella</taxon>
    </lineage>
</organism>
<dbReference type="InterPro" id="IPR024020">
    <property type="entry name" value="Anit_sigma_mycothiol_RsrA"/>
</dbReference>
<gene>
    <name evidence="2" type="primary">rsrA</name>
    <name evidence="2" type="ORF">GIS00_03400</name>
</gene>
<dbReference type="AlphaFoldDB" id="A0A7K1FFV0"/>
<dbReference type="Proteomes" id="UP000460221">
    <property type="component" value="Unassembled WGS sequence"/>
</dbReference>
<dbReference type="NCBIfam" id="TIGR03988">
    <property type="entry name" value="antisig_RsrA"/>
    <property type="match status" value="1"/>
</dbReference>
<protein>
    <submittedName>
        <fullName evidence="2">Mycothiol system anti-sigma-R factor</fullName>
    </submittedName>
</protein>
<name>A0A7K1FFV0_9ACTN</name>
<dbReference type="RefSeq" id="WP_154766954.1">
    <property type="nucleotide sequence ID" value="NZ_WLYK01000001.1"/>
</dbReference>